<dbReference type="OMA" id="KCKIEND"/>
<evidence type="ECO:0000256" key="1">
    <source>
        <dbReference type="SAM" id="Phobius"/>
    </source>
</evidence>
<gene>
    <name evidence="2" type="ORF">PCYB_003200</name>
</gene>
<keyword evidence="1" id="KW-0812">Transmembrane</keyword>
<accession>K6UF67</accession>
<proteinExistence type="predicted"/>
<reference evidence="2 3" key="1">
    <citation type="journal article" date="2012" name="Nat. Genet.">
        <title>Plasmodium cynomolgi genome sequences provide insight into Plasmodium vivax and the monkey malaria clade.</title>
        <authorList>
            <person name="Tachibana S."/>
            <person name="Sullivan S.A."/>
            <person name="Kawai S."/>
            <person name="Nakamura S."/>
            <person name="Kim H.R."/>
            <person name="Goto N."/>
            <person name="Arisue N."/>
            <person name="Palacpac N.M.Q."/>
            <person name="Honma H."/>
            <person name="Yagi M."/>
            <person name="Tougan T."/>
            <person name="Katakai Y."/>
            <person name="Kaneko O."/>
            <person name="Mita T."/>
            <person name="Kita K."/>
            <person name="Yasutomi Y."/>
            <person name="Sutton P.L."/>
            <person name="Shakhbatyan R."/>
            <person name="Horii T."/>
            <person name="Yasunaga T."/>
            <person name="Barnwell J.W."/>
            <person name="Escalante A.A."/>
            <person name="Carlton J.M."/>
            <person name="Tanabe K."/>
        </authorList>
    </citation>
    <scope>NUCLEOTIDE SEQUENCE [LARGE SCALE GENOMIC DNA]</scope>
    <source>
        <strain evidence="2 3">B</strain>
    </source>
</reference>
<dbReference type="PhylomeDB" id="K6UF67"/>
<dbReference type="GeneID" id="14696113"/>
<name>K6UF67_PLACD</name>
<evidence type="ECO:0008006" key="4">
    <source>
        <dbReference type="Google" id="ProtNLM"/>
    </source>
</evidence>
<dbReference type="KEGG" id="pcy:PCYB_003200"/>
<keyword evidence="1" id="KW-0472">Membrane</keyword>
<sequence length="295" mass="34822">MSNESNETYYNFEDYCRFRNIFEGLYEKSFDENIIQTFISNNKIEDELERQRFIYDCRKIQIYLKHVNTDDLCNNTKCCQYINYFLNDKISSILYKNKDNIFQLFMSYMQHDNKINTHMCVNKILKIDDDIQKKIKELYELYDLYEVIIGRVKFLNNNPSLCDTFNDFITTFNKVVEKNDPTKSSYLFNELKNLKCKIENDGWFSHSTCGSYLKTSWTNKNIEHYTKTCETEGKAMKLPETADGLREHQNTGHGGEIENGSAKANNLRPIMPISLVIIVGGTTLLFMYKVLEKYI</sequence>
<keyword evidence="3" id="KW-1185">Reference proteome</keyword>
<dbReference type="VEuPathDB" id="PlasmoDB:PCYB_003200"/>
<protein>
    <recommendedName>
        <fullName evidence="4">CYIR protein</fullName>
    </recommendedName>
</protein>
<dbReference type="EMBL" id="DF157352">
    <property type="protein sequence ID" value="GAB69571.1"/>
    <property type="molecule type" value="Genomic_DNA"/>
</dbReference>
<evidence type="ECO:0000313" key="3">
    <source>
        <dbReference type="Proteomes" id="UP000006319"/>
    </source>
</evidence>
<keyword evidence="1" id="KW-1133">Transmembrane helix</keyword>
<dbReference type="AlphaFoldDB" id="K6UF67"/>
<dbReference type="OrthoDB" id="389398at2759"/>
<feature type="transmembrane region" description="Helical" evidence="1">
    <location>
        <begin position="270"/>
        <end position="291"/>
    </location>
</feature>
<organism evidence="2 3">
    <name type="scientific">Plasmodium cynomolgi (strain B)</name>
    <dbReference type="NCBI Taxonomy" id="1120755"/>
    <lineage>
        <taxon>Eukaryota</taxon>
        <taxon>Sar</taxon>
        <taxon>Alveolata</taxon>
        <taxon>Apicomplexa</taxon>
        <taxon>Aconoidasida</taxon>
        <taxon>Haemosporida</taxon>
        <taxon>Plasmodiidae</taxon>
        <taxon>Plasmodium</taxon>
        <taxon>Plasmodium (Plasmodium)</taxon>
    </lineage>
</organism>
<evidence type="ECO:0000313" key="2">
    <source>
        <dbReference type="EMBL" id="GAB69571.1"/>
    </source>
</evidence>
<dbReference type="Proteomes" id="UP000006319">
    <property type="component" value="Unassembled WGS sequence"/>
</dbReference>
<dbReference type="RefSeq" id="XP_004227789.1">
    <property type="nucleotide sequence ID" value="XM_004227741.1"/>
</dbReference>